<dbReference type="RefSeq" id="WP_244605771.1">
    <property type="nucleotide sequence ID" value="NZ_CP139089.1"/>
</dbReference>
<dbReference type="KEGG" id="mtun:MTUNDRAET4_1990"/>
<protein>
    <recommendedName>
        <fullName evidence="4">DUF3489 domain-containing protein</fullName>
    </recommendedName>
</protein>
<dbReference type="EMBL" id="LR536450">
    <property type="protein sequence ID" value="VFU08883.1"/>
    <property type="molecule type" value="Genomic_DNA"/>
</dbReference>
<gene>
    <name evidence="2" type="ORF">MTUNDRAET4_1990</name>
</gene>
<evidence type="ECO:0000313" key="3">
    <source>
        <dbReference type="Proteomes" id="UP000294360"/>
    </source>
</evidence>
<name>A0A4V6IMN7_METTU</name>
<dbReference type="InterPro" id="IPR021880">
    <property type="entry name" value="DUF3489"/>
</dbReference>
<sequence length="189" mass="20013">MAKLTDTQLIVLSKAAQRVDGAACVPDRVNKAAAAKVAASLLFRKLMREIRAKPGMPVWRIDNDGRRISLIITRAGREAISVADDAGETQPPVETRSAKPGFAVANAERPPTAGLPRSGSKQALLVAMLTKDKGATLSALVEATGWLPHTTRAAITGLRKRGFAIERTRHEKLGSLYRIAGAQAASVGA</sequence>
<evidence type="ECO:0000256" key="1">
    <source>
        <dbReference type="SAM" id="MobiDB-lite"/>
    </source>
</evidence>
<reference evidence="2 3" key="1">
    <citation type="submission" date="2019-03" db="EMBL/GenBank/DDBJ databases">
        <authorList>
            <person name="Kox A.R. M."/>
        </authorList>
    </citation>
    <scope>NUCLEOTIDE SEQUENCE [LARGE SCALE GENOMIC DNA]</scope>
    <source>
        <strain evidence="2">MTUNDRAET4 annotated genome</strain>
    </source>
</reference>
<feature type="region of interest" description="Disordered" evidence="1">
    <location>
        <begin position="84"/>
        <end position="118"/>
    </location>
</feature>
<dbReference type="Proteomes" id="UP000294360">
    <property type="component" value="Chromosome"/>
</dbReference>
<evidence type="ECO:0008006" key="4">
    <source>
        <dbReference type="Google" id="ProtNLM"/>
    </source>
</evidence>
<dbReference type="AlphaFoldDB" id="A0A4V6IMN7"/>
<accession>A0A4V6IMN7</accession>
<evidence type="ECO:0000313" key="2">
    <source>
        <dbReference type="EMBL" id="VFU08883.1"/>
    </source>
</evidence>
<organism evidence="2 3">
    <name type="scientific">Methylocella tundrae</name>
    <dbReference type="NCBI Taxonomy" id="227605"/>
    <lineage>
        <taxon>Bacteria</taxon>
        <taxon>Pseudomonadati</taxon>
        <taxon>Pseudomonadota</taxon>
        <taxon>Alphaproteobacteria</taxon>
        <taxon>Hyphomicrobiales</taxon>
        <taxon>Beijerinckiaceae</taxon>
        <taxon>Methylocella</taxon>
    </lineage>
</organism>
<proteinExistence type="predicted"/>
<dbReference type="Pfam" id="PF11994">
    <property type="entry name" value="DUF3489"/>
    <property type="match status" value="1"/>
</dbReference>